<dbReference type="PANTHER" id="PTHR11220:SF1">
    <property type="entry name" value="HEME-BINDING PROTEIN 2"/>
    <property type="match status" value="1"/>
</dbReference>
<dbReference type="InParanoid" id="A7SAG2"/>
<evidence type="ECO:0000256" key="2">
    <source>
        <dbReference type="ARBA" id="ARBA00009817"/>
    </source>
</evidence>
<comment type="subcellular location">
    <subcellularLocation>
        <location evidence="1">Cytoplasm</location>
    </subcellularLocation>
</comment>
<keyword evidence="8" id="KW-1185">Reference proteome</keyword>
<proteinExistence type="inferred from homology"/>
<dbReference type="OMA" id="HEENPEM"/>
<gene>
    <name evidence="7" type="ORF">NEMVEDRAFT_v1g111050</name>
</gene>
<evidence type="ECO:0000256" key="6">
    <source>
        <dbReference type="ARBA" id="ARBA00040755"/>
    </source>
</evidence>
<dbReference type="AlphaFoldDB" id="A7SAG2"/>
<reference evidence="7 8" key="1">
    <citation type="journal article" date="2007" name="Science">
        <title>Sea anemone genome reveals ancestral eumetazoan gene repertoire and genomic organization.</title>
        <authorList>
            <person name="Putnam N.H."/>
            <person name="Srivastava M."/>
            <person name="Hellsten U."/>
            <person name="Dirks B."/>
            <person name="Chapman J."/>
            <person name="Salamov A."/>
            <person name="Terry A."/>
            <person name="Shapiro H."/>
            <person name="Lindquist E."/>
            <person name="Kapitonov V.V."/>
            <person name="Jurka J."/>
            <person name="Genikhovich G."/>
            <person name="Grigoriev I.V."/>
            <person name="Lucas S.M."/>
            <person name="Steele R.E."/>
            <person name="Finnerty J.R."/>
            <person name="Technau U."/>
            <person name="Martindale M.Q."/>
            <person name="Rokhsar D.S."/>
        </authorList>
    </citation>
    <scope>NUCLEOTIDE SEQUENCE [LARGE SCALE GENOMIC DNA]</scope>
    <source>
        <strain evidence="8">CH2 X CH6</strain>
    </source>
</reference>
<dbReference type="PANTHER" id="PTHR11220">
    <property type="entry name" value="HEME-BINDING PROTEIN-RELATED"/>
    <property type="match status" value="1"/>
</dbReference>
<dbReference type="InterPro" id="IPR006917">
    <property type="entry name" value="SOUL_heme-bd"/>
</dbReference>
<evidence type="ECO:0000256" key="3">
    <source>
        <dbReference type="ARBA" id="ARBA00011245"/>
    </source>
</evidence>
<dbReference type="Pfam" id="PF04832">
    <property type="entry name" value="SOUL"/>
    <property type="match status" value="1"/>
</dbReference>
<organism evidence="7 8">
    <name type="scientific">Nematostella vectensis</name>
    <name type="common">Starlet sea anemone</name>
    <dbReference type="NCBI Taxonomy" id="45351"/>
    <lineage>
        <taxon>Eukaryota</taxon>
        <taxon>Metazoa</taxon>
        <taxon>Cnidaria</taxon>
        <taxon>Anthozoa</taxon>
        <taxon>Hexacorallia</taxon>
        <taxon>Actiniaria</taxon>
        <taxon>Edwardsiidae</taxon>
        <taxon>Nematostella</taxon>
    </lineage>
</organism>
<keyword evidence="4" id="KW-0963">Cytoplasm</keyword>
<comment type="similarity">
    <text evidence="2">Belongs to the HEBP family.</text>
</comment>
<dbReference type="HOGENOM" id="CLU_068699_2_1_1"/>
<evidence type="ECO:0000256" key="4">
    <source>
        <dbReference type="ARBA" id="ARBA00022490"/>
    </source>
</evidence>
<name>A7SAG2_NEMVE</name>
<dbReference type="eggNOG" id="ENOG502RXJR">
    <property type="taxonomic scope" value="Eukaryota"/>
</dbReference>
<dbReference type="PhylomeDB" id="A7SAG2"/>
<protein>
    <recommendedName>
        <fullName evidence="6">Heme-binding protein 1</fullName>
    </recommendedName>
</protein>
<accession>A7SAG2</accession>
<comment type="function">
    <text evidence="5">May bind free porphyrinogens that may be present in the cell and thus facilitate removal of these potentially toxic compound. Binds with a high affinity to one molecule of heme or porphyrins. It binds metalloporphyrins, free porphyrins and N-methylprotoporphyrin with similar affinities.</text>
</comment>
<evidence type="ECO:0000313" key="8">
    <source>
        <dbReference type="Proteomes" id="UP000001593"/>
    </source>
</evidence>
<dbReference type="Gene3D" id="3.20.80.10">
    <property type="entry name" value="Regulatory factor, effector binding domain"/>
    <property type="match status" value="1"/>
</dbReference>
<dbReference type="OrthoDB" id="6424451at2759"/>
<dbReference type="EMBL" id="DS469609">
    <property type="protein sequence ID" value="EDO39272.1"/>
    <property type="molecule type" value="Genomic_DNA"/>
</dbReference>
<dbReference type="Proteomes" id="UP000001593">
    <property type="component" value="Unassembled WGS sequence"/>
</dbReference>
<evidence type="ECO:0000256" key="5">
    <source>
        <dbReference type="ARBA" id="ARBA00037673"/>
    </source>
</evidence>
<dbReference type="InterPro" id="IPR011256">
    <property type="entry name" value="Reg_factor_effector_dom_sf"/>
</dbReference>
<evidence type="ECO:0000313" key="7">
    <source>
        <dbReference type="EMBL" id="EDO39272.1"/>
    </source>
</evidence>
<dbReference type="FunFam" id="3.20.80.10:FF:000003">
    <property type="entry name" value="Heme-binding protein 1"/>
    <property type="match status" value="1"/>
</dbReference>
<dbReference type="KEGG" id="nve:5510914"/>
<sequence length="174" mass="20005">MFKVMKDESTEDYETRIYKQTNWVSSRMDTSNYDDAGSKLFWKLFGYIGGKNEKKTKIAMTTPVRSKVEIGEDNDIKSMTMSFFTSPSQLPNPPAADDETVFHEENPEMKVYATSFGGFAKAKDWRENFEKLKTALGRDGKEFVKGYYYTAGYDPPFRLWGRVNEIMLVAASDE</sequence>
<dbReference type="SUPFAM" id="SSF55136">
    <property type="entry name" value="Probable bacterial effector-binding domain"/>
    <property type="match status" value="1"/>
</dbReference>
<evidence type="ECO:0000256" key="1">
    <source>
        <dbReference type="ARBA" id="ARBA00004496"/>
    </source>
</evidence>
<comment type="subunit">
    <text evidence="3">Monomer.</text>
</comment>
<dbReference type="GO" id="GO:0005737">
    <property type="term" value="C:cytoplasm"/>
    <property type="evidence" value="ECO:0007669"/>
    <property type="project" value="UniProtKB-SubCell"/>
</dbReference>